<evidence type="ECO:0000256" key="7">
    <source>
        <dbReference type="SAM" id="Phobius"/>
    </source>
</evidence>
<protein>
    <submittedName>
        <fullName evidence="9">Cation:proton antiporter</fullName>
    </submittedName>
</protein>
<feature type="transmembrane region" description="Helical" evidence="7">
    <location>
        <begin position="334"/>
        <end position="354"/>
    </location>
</feature>
<evidence type="ECO:0000256" key="2">
    <source>
        <dbReference type="ARBA" id="ARBA00005551"/>
    </source>
</evidence>
<dbReference type="PANTHER" id="PTHR42751">
    <property type="entry name" value="SODIUM/HYDROGEN EXCHANGER FAMILY/TRKA DOMAIN PROTEIN"/>
    <property type="match status" value="1"/>
</dbReference>
<feature type="transmembrane region" description="Helical" evidence="7">
    <location>
        <begin position="117"/>
        <end position="137"/>
    </location>
</feature>
<feature type="transmembrane region" description="Helical" evidence="7">
    <location>
        <begin position="57"/>
        <end position="79"/>
    </location>
</feature>
<feature type="transmembrane region" description="Helical" evidence="7">
    <location>
        <begin position="294"/>
        <end position="313"/>
    </location>
</feature>
<evidence type="ECO:0000256" key="3">
    <source>
        <dbReference type="ARBA" id="ARBA00022448"/>
    </source>
</evidence>
<dbReference type="InterPro" id="IPR038770">
    <property type="entry name" value="Na+/solute_symporter_sf"/>
</dbReference>
<organism evidence="9 10">
    <name type="scientific">Agromyces tardus</name>
    <dbReference type="NCBI Taxonomy" id="2583849"/>
    <lineage>
        <taxon>Bacteria</taxon>
        <taxon>Bacillati</taxon>
        <taxon>Actinomycetota</taxon>
        <taxon>Actinomycetes</taxon>
        <taxon>Micrococcales</taxon>
        <taxon>Microbacteriaceae</taxon>
        <taxon>Agromyces</taxon>
    </lineage>
</organism>
<gene>
    <name evidence="9" type="ORF">EDM22_15920</name>
</gene>
<dbReference type="OrthoDB" id="3294398at2"/>
<dbReference type="Gene3D" id="1.20.1530.20">
    <property type="match status" value="1"/>
</dbReference>
<feature type="domain" description="Cation/H+ exchanger transmembrane" evidence="8">
    <location>
        <begin position="20"/>
        <end position="373"/>
    </location>
</feature>
<feature type="transmembrane region" description="Helical" evidence="7">
    <location>
        <begin position="6"/>
        <end position="26"/>
    </location>
</feature>
<accession>A0A3M8A4A2</accession>
<dbReference type="EMBL" id="RHHB01000046">
    <property type="protein sequence ID" value="RNB45517.1"/>
    <property type="molecule type" value="Genomic_DNA"/>
</dbReference>
<dbReference type="GO" id="GO:1902600">
    <property type="term" value="P:proton transmembrane transport"/>
    <property type="evidence" value="ECO:0007669"/>
    <property type="project" value="InterPro"/>
</dbReference>
<keyword evidence="4 7" id="KW-0812">Transmembrane</keyword>
<feature type="transmembrane region" description="Helical" evidence="7">
    <location>
        <begin position="33"/>
        <end position="51"/>
    </location>
</feature>
<sequence>MHETTLLLIEVGALLLGMSLLGRLAIAIGFSPIPFYLLLGLAFGEGGLIAFDASEEFFAVGSEIGIILLLAILGLEYTAPELFESLHSARTAGIVDGLLNALPGAALAFLLGWGPVAAVAMAGVTWVSSSGVIAKLLRDLGRLSNRETPAILAVLVIEDLAMAFYLPVLSAIVVGVSLLQGAISVAIAVSVVAVILFIALRHGHIVSRLFPAEHAEPLLLGVLGLTMLVAGFAQEVSVSAAVGAFLVGIALSGRVAKNASAVLTPLRDLFAAIFFVFFGLTTDSAALVSMLLPATLLAIVTILTKLVTGAYAARKAGVGTLGQWRAGLSLAPRGEFSIVIAGLAVGAGVEPALAPLATGYVLVTIIAGTVLARLPDAAWFKSAVRRRRVARAAV</sequence>
<keyword evidence="6 7" id="KW-0472">Membrane</keyword>
<dbReference type="Proteomes" id="UP000275048">
    <property type="component" value="Unassembled WGS sequence"/>
</dbReference>
<keyword evidence="3" id="KW-0813">Transport</keyword>
<feature type="transmembrane region" description="Helical" evidence="7">
    <location>
        <begin position="268"/>
        <end position="288"/>
    </location>
</feature>
<evidence type="ECO:0000256" key="4">
    <source>
        <dbReference type="ARBA" id="ARBA00022692"/>
    </source>
</evidence>
<dbReference type="PANTHER" id="PTHR42751:SF6">
    <property type="entry name" value="CONSERVED INTEGRAL MEMBRANE TRANSPORT PROTEIN-RELATED"/>
    <property type="match status" value="1"/>
</dbReference>
<comment type="caution">
    <text evidence="9">The sequence shown here is derived from an EMBL/GenBank/DDBJ whole genome shotgun (WGS) entry which is preliminary data.</text>
</comment>
<evidence type="ECO:0000259" key="8">
    <source>
        <dbReference type="Pfam" id="PF00999"/>
    </source>
</evidence>
<evidence type="ECO:0000256" key="6">
    <source>
        <dbReference type="ARBA" id="ARBA00023136"/>
    </source>
</evidence>
<dbReference type="GO" id="GO:0015297">
    <property type="term" value="F:antiporter activity"/>
    <property type="evidence" value="ECO:0007669"/>
    <property type="project" value="InterPro"/>
</dbReference>
<dbReference type="GO" id="GO:0016020">
    <property type="term" value="C:membrane"/>
    <property type="evidence" value="ECO:0007669"/>
    <property type="project" value="UniProtKB-SubCell"/>
</dbReference>
<evidence type="ECO:0000313" key="10">
    <source>
        <dbReference type="Proteomes" id="UP000275048"/>
    </source>
</evidence>
<dbReference type="Pfam" id="PF00999">
    <property type="entry name" value="Na_H_Exchanger"/>
    <property type="match status" value="1"/>
</dbReference>
<evidence type="ECO:0000256" key="5">
    <source>
        <dbReference type="ARBA" id="ARBA00022989"/>
    </source>
</evidence>
<feature type="transmembrane region" description="Helical" evidence="7">
    <location>
        <begin position="149"/>
        <end position="172"/>
    </location>
</feature>
<feature type="transmembrane region" description="Helical" evidence="7">
    <location>
        <begin position="360"/>
        <end position="380"/>
    </location>
</feature>
<dbReference type="RefSeq" id="WP_122938070.1">
    <property type="nucleotide sequence ID" value="NZ_JBHSNT010000099.1"/>
</dbReference>
<dbReference type="InterPro" id="IPR006153">
    <property type="entry name" value="Cation/H_exchanger_TM"/>
</dbReference>
<dbReference type="AlphaFoldDB" id="A0A3M8A4A2"/>
<keyword evidence="10" id="KW-1185">Reference proteome</keyword>
<reference evidence="9 10" key="1">
    <citation type="submission" date="2018-10" db="EMBL/GenBank/DDBJ databases">
        <title>Isolation, diversity and antibacterial activity of antinobacteria from the wheat rhizosphere soil.</title>
        <authorList>
            <person name="Sun T."/>
        </authorList>
    </citation>
    <scope>NUCLEOTIDE SEQUENCE [LARGE SCALE GENOMIC DNA]</scope>
    <source>
        <strain evidence="9 10">SJ-23</strain>
    </source>
</reference>
<comment type="similarity">
    <text evidence="2">Belongs to the monovalent cation:proton antiporter 2 (CPA2) transporter (TC 2.A.37) family.</text>
</comment>
<proteinExistence type="inferred from homology"/>
<feature type="transmembrane region" description="Helical" evidence="7">
    <location>
        <begin position="178"/>
        <end position="200"/>
    </location>
</feature>
<evidence type="ECO:0000313" key="9">
    <source>
        <dbReference type="EMBL" id="RNB45517.1"/>
    </source>
</evidence>
<evidence type="ECO:0000256" key="1">
    <source>
        <dbReference type="ARBA" id="ARBA00004141"/>
    </source>
</evidence>
<comment type="subcellular location">
    <subcellularLocation>
        <location evidence="1">Membrane</location>
        <topology evidence="1">Multi-pass membrane protein</topology>
    </subcellularLocation>
</comment>
<keyword evidence="5 7" id="KW-1133">Transmembrane helix</keyword>
<name>A0A3M8A4A2_9MICO</name>